<dbReference type="PANTHER" id="PTHR13283">
    <property type="entry name" value="KREV INTERACTION TRAPPED 1-RELATED"/>
    <property type="match status" value="1"/>
</dbReference>
<evidence type="ECO:0008006" key="4">
    <source>
        <dbReference type="Google" id="ProtNLM"/>
    </source>
</evidence>
<evidence type="ECO:0000256" key="1">
    <source>
        <dbReference type="SAM" id="MobiDB-lite"/>
    </source>
</evidence>
<dbReference type="InterPro" id="IPR035963">
    <property type="entry name" value="FERM_2"/>
</dbReference>
<dbReference type="Gene3D" id="3.10.20.90">
    <property type="entry name" value="Phosphatidylinositol 3-kinase Catalytic Subunit, Chain A, domain 1"/>
    <property type="match status" value="1"/>
</dbReference>
<reference evidence="3" key="1">
    <citation type="submission" date="2013-10" db="EMBL/GenBank/DDBJ databases">
        <title>Genome sequencing of Onchocerca volvulus.</title>
        <authorList>
            <person name="Cotton J."/>
            <person name="Tsai J."/>
            <person name="Stanley E."/>
            <person name="Tracey A."/>
            <person name="Holroyd N."/>
            <person name="Lustigman S."/>
            <person name="Berriman M."/>
        </authorList>
    </citation>
    <scope>NUCLEOTIDE SEQUENCE</scope>
</reference>
<keyword evidence="3" id="KW-1185">Reference proteome</keyword>
<dbReference type="InterPro" id="IPR051594">
    <property type="entry name" value="KRIT1/FRMD8"/>
</dbReference>
<dbReference type="AlphaFoldDB" id="A0A8R1TYZ8"/>
<feature type="region of interest" description="Disordered" evidence="1">
    <location>
        <begin position="428"/>
        <end position="454"/>
    </location>
</feature>
<proteinExistence type="predicted"/>
<dbReference type="Gene3D" id="1.20.80.10">
    <property type="match status" value="1"/>
</dbReference>
<feature type="compositionally biased region" description="Low complexity" evidence="1">
    <location>
        <begin position="428"/>
        <end position="437"/>
    </location>
</feature>
<dbReference type="EMBL" id="CMVM020000190">
    <property type="status" value="NOT_ANNOTATED_CDS"/>
    <property type="molecule type" value="Genomic_DNA"/>
</dbReference>
<reference evidence="2" key="2">
    <citation type="submission" date="2022-06" db="UniProtKB">
        <authorList>
            <consortium name="EnsemblMetazoa"/>
        </authorList>
    </citation>
    <scope>IDENTIFICATION</scope>
</reference>
<dbReference type="EnsemblMetazoa" id="OVOC7230.1">
    <property type="protein sequence ID" value="OVOC7230.1"/>
    <property type="gene ID" value="WBGene00244039"/>
</dbReference>
<dbReference type="SUPFAM" id="SSF47031">
    <property type="entry name" value="Second domain of FERM"/>
    <property type="match status" value="1"/>
</dbReference>
<dbReference type="GO" id="GO:0005886">
    <property type="term" value="C:plasma membrane"/>
    <property type="evidence" value="ECO:0007669"/>
    <property type="project" value="TreeGrafter"/>
</dbReference>
<sequence length="495" mass="54986">MNVLKDEKKDTKQGKLSESSDINLLRLKLSLPDEAAANVGELKSTRKAQAFANSPVGYTLSHLLDVNQHGCSQQSTPVSSRLDDSLDITIYWADKGGLKISLVGGKLATASSLLFLLSDHLDIDADIFKQVCALWMVSDLLEVQLKPHHNPYEIRKNWIQFLQRFTNAESSESIADEPLLVLKRNVQLSVGRERELEEDYTNEVLTEILYRSAKQEVLSGRYICDIDLSIKLATLQMAIELEPNEDLELDLFGAAFFRGYIERPVGGPLKEIKKMILSVTLPDIPVLFTLNTDYRFEVAISATVLSDCPCFLLTFPDASFLTDPNSETEVLKFPEKIKMLQVFSKQAIMIEALINSLSKLLERNGDGIMLNVKYNDCQKMAIVQGELLDLEGTVSSNNSSNDKSAYVTNISVNEHNLQQNYGLEFIDSRSPSSSTSSHTDEQTKGNGSGSRSVTDVYNLPSPFMSNVDKLCLATLDADGHCLEAQGSLRVLLKVM</sequence>
<dbReference type="GO" id="GO:0090090">
    <property type="term" value="P:negative regulation of canonical Wnt signaling pathway"/>
    <property type="evidence" value="ECO:0007669"/>
    <property type="project" value="TreeGrafter"/>
</dbReference>
<evidence type="ECO:0000313" key="2">
    <source>
        <dbReference type="EnsemblMetazoa" id="OVOC7230.1"/>
    </source>
</evidence>
<accession>A0A8R1TYZ8</accession>
<dbReference type="Proteomes" id="UP000024404">
    <property type="component" value="Unassembled WGS sequence"/>
</dbReference>
<protein>
    <recommendedName>
        <fullName evidence="4">FERM domain-containing protein</fullName>
    </recommendedName>
</protein>
<name>A0A8R1TYZ8_ONCVO</name>
<dbReference type="PANTHER" id="PTHR13283:SF10">
    <property type="entry name" value="FERM DOMAIN-CONTAINING PROTEIN 8"/>
    <property type="match status" value="1"/>
</dbReference>
<organism evidence="2 3">
    <name type="scientific">Onchocerca volvulus</name>
    <dbReference type="NCBI Taxonomy" id="6282"/>
    <lineage>
        <taxon>Eukaryota</taxon>
        <taxon>Metazoa</taxon>
        <taxon>Ecdysozoa</taxon>
        <taxon>Nematoda</taxon>
        <taxon>Chromadorea</taxon>
        <taxon>Rhabditida</taxon>
        <taxon>Spirurina</taxon>
        <taxon>Spiruromorpha</taxon>
        <taxon>Filarioidea</taxon>
        <taxon>Onchocercidae</taxon>
        <taxon>Onchocerca</taxon>
    </lineage>
</organism>
<dbReference type="InterPro" id="IPR014352">
    <property type="entry name" value="FERM/acyl-CoA-bd_prot_sf"/>
</dbReference>
<evidence type="ECO:0000313" key="3">
    <source>
        <dbReference type="Proteomes" id="UP000024404"/>
    </source>
</evidence>